<name>A0A8T0UZ20_PANVG</name>
<protein>
    <submittedName>
        <fullName evidence="1">Uncharacterized protein</fullName>
    </submittedName>
</protein>
<keyword evidence="2" id="KW-1185">Reference proteome</keyword>
<reference evidence="1 2" key="1">
    <citation type="submission" date="2020-05" db="EMBL/GenBank/DDBJ databases">
        <title>WGS assembly of Panicum virgatum.</title>
        <authorList>
            <person name="Lovell J.T."/>
            <person name="Jenkins J."/>
            <person name="Shu S."/>
            <person name="Juenger T.E."/>
            <person name="Schmutz J."/>
        </authorList>
    </citation>
    <scope>NUCLEOTIDE SEQUENCE [LARGE SCALE GENOMIC DNA]</scope>
    <source>
        <strain evidence="2">cv. AP13</strain>
    </source>
</reference>
<dbReference type="EMBL" id="CM029041">
    <property type="protein sequence ID" value="KAG2629611.1"/>
    <property type="molecule type" value="Genomic_DNA"/>
</dbReference>
<accession>A0A8T0UZ20</accession>
<dbReference type="Proteomes" id="UP000823388">
    <property type="component" value="Chromosome 3K"/>
</dbReference>
<gene>
    <name evidence="1" type="ORF">PVAP13_3KG462400</name>
</gene>
<proteinExistence type="predicted"/>
<comment type="caution">
    <text evidence="1">The sequence shown here is derived from an EMBL/GenBank/DDBJ whole genome shotgun (WGS) entry which is preliminary data.</text>
</comment>
<evidence type="ECO:0000313" key="2">
    <source>
        <dbReference type="Proteomes" id="UP000823388"/>
    </source>
</evidence>
<organism evidence="1 2">
    <name type="scientific">Panicum virgatum</name>
    <name type="common">Blackwell switchgrass</name>
    <dbReference type="NCBI Taxonomy" id="38727"/>
    <lineage>
        <taxon>Eukaryota</taxon>
        <taxon>Viridiplantae</taxon>
        <taxon>Streptophyta</taxon>
        <taxon>Embryophyta</taxon>
        <taxon>Tracheophyta</taxon>
        <taxon>Spermatophyta</taxon>
        <taxon>Magnoliopsida</taxon>
        <taxon>Liliopsida</taxon>
        <taxon>Poales</taxon>
        <taxon>Poaceae</taxon>
        <taxon>PACMAD clade</taxon>
        <taxon>Panicoideae</taxon>
        <taxon>Panicodae</taxon>
        <taxon>Paniceae</taxon>
        <taxon>Panicinae</taxon>
        <taxon>Panicum</taxon>
        <taxon>Panicum sect. Hiantes</taxon>
    </lineage>
</organism>
<evidence type="ECO:0000313" key="1">
    <source>
        <dbReference type="EMBL" id="KAG2629611.1"/>
    </source>
</evidence>
<sequence length="99" mass="10856">MGGFHASCRSCAARHVAPADAHGRSCSERWELGSLPCLQHGSSTSTASCAVLSHGRGHAERIMLTDQWTGDLVAPLLVTVGERAENMCLRKKRKRRDQW</sequence>
<dbReference type="AlphaFoldDB" id="A0A8T0UZ20"/>